<evidence type="ECO:0000313" key="2">
    <source>
        <dbReference type="Proteomes" id="UP000266841"/>
    </source>
</evidence>
<dbReference type="AlphaFoldDB" id="K0S3M2"/>
<evidence type="ECO:0000313" key="1">
    <source>
        <dbReference type="EMBL" id="EJK53492.1"/>
    </source>
</evidence>
<keyword evidence="2" id="KW-1185">Reference proteome</keyword>
<feature type="non-terminal residue" evidence="1">
    <location>
        <position position="1"/>
    </location>
</feature>
<dbReference type="EMBL" id="AGNL01037684">
    <property type="protein sequence ID" value="EJK53492.1"/>
    <property type="molecule type" value="Genomic_DNA"/>
</dbReference>
<organism evidence="1 2">
    <name type="scientific">Thalassiosira oceanica</name>
    <name type="common">Marine diatom</name>
    <dbReference type="NCBI Taxonomy" id="159749"/>
    <lineage>
        <taxon>Eukaryota</taxon>
        <taxon>Sar</taxon>
        <taxon>Stramenopiles</taxon>
        <taxon>Ochrophyta</taxon>
        <taxon>Bacillariophyta</taxon>
        <taxon>Coscinodiscophyceae</taxon>
        <taxon>Thalassiosirophycidae</taxon>
        <taxon>Thalassiosirales</taxon>
        <taxon>Thalassiosiraceae</taxon>
        <taxon>Thalassiosira</taxon>
    </lineage>
</organism>
<sequence>PAKFPFGSGKLQNLLALLPITDFSNTLKNTLPVFFNDCIEHKQHPGINWTLNGLRRQNRTKCKLVYQGIVNLAAPHEERYFDYRSYVGHNLATRVEWTNMRNTIVGRLGVLYQRTLASRMLVAKKVLAGQNADEYEPTGAEIKREIGNKKLFVGALGSYADRVFAEENKAKEGSNKRRRSDSDGD</sequence>
<comment type="caution">
    <text evidence="1">The sequence shown here is derived from an EMBL/GenBank/DDBJ whole genome shotgun (WGS) entry which is preliminary data.</text>
</comment>
<reference evidence="1 2" key="1">
    <citation type="journal article" date="2012" name="Genome Biol.">
        <title>Genome and low-iron response of an oceanic diatom adapted to chronic iron limitation.</title>
        <authorList>
            <person name="Lommer M."/>
            <person name="Specht M."/>
            <person name="Roy A.S."/>
            <person name="Kraemer L."/>
            <person name="Andreson R."/>
            <person name="Gutowska M.A."/>
            <person name="Wolf J."/>
            <person name="Bergner S.V."/>
            <person name="Schilhabel M.B."/>
            <person name="Klostermeier U.C."/>
            <person name="Beiko R.G."/>
            <person name="Rosenstiel P."/>
            <person name="Hippler M."/>
            <person name="Laroche J."/>
        </authorList>
    </citation>
    <scope>NUCLEOTIDE SEQUENCE [LARGE SCALE GENOMIC DNA]</scope>
    <source>
        <strain evidence="1 2">CCMP1005</strain>
    </source>
</reference>
<protein>
    <submittedName>
        <fullName evidence="1">Uncharacterized protein</fullName>
    </submittedName>
</protein>
<proteinExistence type="predicted"/>
<accession>K0S3M2</accession>
<name>K0S3M2_THAOC</name>
<dbReference type="Proteomes" id="UP000266841">
    <property type="component" value="Unassembled WGS sequence"/>
</dbReference>
<gene>
    <name evidence="1" type="ORF">THAOC_27067</name>
</gene>